<dbReference type="GO" id="GO:0030234">
    <property type="term" value="F:enzyme regulator activity"/>
    <property type="evidence" value="ECO:0007669"/>
    <property type="project" value="InterPro"/>
</dbReference>
<accession>A0A0W8E6U1</accession>
<evidence type="ECO:0000313" key="1">
    <source>
        <dbReference type="EMBL" id="KUG04185.1"/>
    </source>
</evidence>
<dbReference type="InterPro" id="IPR011322">
    <property type="entry name" value="N-reg_PII-like_a/b"/>
</dbReference>
<dbReference type="Pfam" id="PF00543">
    <property type="entry name" value="P-II"/>
    <property type="match status" value="1"/>
</dbReference>
<dbReference type="PROSITE" id="PS00638">
    <property type="entry name" value="PII_GLNB_CTER"/>
    <property type="match status" value="1"/>
</dbReference>
<dbReference type="SUPFAM" id="SSF54913">
    <property type="entry name" value="GlnB-like"/>
    <property type="match status" value="1"/>
</dbReference>
<dbReference type="EMBL" id="LNQE01001856">
    <property type="protein sequence ID" value="KUG04185.1"/>
    <property type="molecule type" value="Genomic_DNA"/>
</dbReference>
<dbReference type="Gene3D" id="3.30.70.120">
    <property type="match status" value="1"/>
</dbReference>
<dbReference type="PROSITE" id="PS51343">
    <property type="entry name" value="PII_GLNB_DOM"/>
    <property type="match status" value="1"/>
</dbReference>
<dbReference type="InterPro" id="IPR017918">
    <property type="entry name" value="N-reg_PII_CS"/>
</dbReference>
<gene>
    <name evidence="1" type="ORF">ASZ90_018405</name>
</gene>
<dbReference type="GO" id="GO:0006808">
    <property type="term" value="P:regulation of nitrogen utilization"/>
    <property type="evidence" value="ECO:0007669"/>
    <property type="project" value="InterPro"/>
</dbReference>
<protein>
    <submittedName>
        <fullName evidence="1">Nitrogen regulatory protein p-ii</fullName>
    </submittedName>
</protein>
<sequence>MKKIEAVIRPTKLEELKVALNELEVRGMTIYNVMGRGLQKDVKQYYRGQEVSVDLFPKVKIEIVCPDDAVDRIVQRIQEVCRTGNIGDGKIFIYPVENIIRIRTQEQGERAL</sequence>
<dbReference type="AlphaFoldDB" id="A0A0W8E6U1"/>
<dbReference type="SMART" id="SM00938">
    <property type="entry name" value="P-II"/>
    <property type="match status" value="1"/>
</dbReference>
<comment type="caution">
    <text evidence="1">The sequence shown here is derived from an EMBL/GenBank/DDBJ whole genome shotgun (WGS) entry which is preliminary data.</text>
</comment>
<dbReference type="GO" id="GO:0005829">
    <property type="term" value="C:cytosol"/>
    <property type="evidence" value="ECO:0007669"/>
    <property type="project" value="TreeGrafter"/>
</dbReference>
<proteinExistence type="predicted"/>
<reference evidence="1" key="1">
    <citation type="journal article" date="2015" name="Proc. Natl. Acad. Sci. U.S.A.">
        <title>Networks of energetic and metabolic interactions define dynamics in microbial communities.</title>
        <authorList>
            <person name="Embree M."/>
            <person name="Liu J.K."/>
            <person name="Al-Bassam M.M."/>
            <person name="Zengler K."/>
        </authorList>
    </citation>
    <scope>NUCLEOTIDE SEQUENCE</scope>
</reference>
<name>A0A0W8E6U1_9ZZZZ</name>
<dbReference type="PRINTS" id="PR00340">
    <property type="entry name" value="PIIGLNB"/>
</dbReference>
<dbReference type="InterPro" id="IPR002187">
    <property type="entry name" value="N-reg_PII"/>
</dbReference>
<dbReference type="PANTHER" id="PTHR30115">
    <property type="entry name" value="NITROGEN REGULATORY PROTEIN P-II"/>
    <property type="match status" value="1"/>
</dbReference>
<dbReference type="GO" id="GO:0005524">
    <property type="term" value="F:ATP binding"/>
    <property type="evidence" value="ECO:0007669"/>
    <property type="project" value="TreeGrafter"/>
</dbReference>
<dbReference type="PANTHER" id="PTHR30115:SF11">
    <property type="entry name" value="NITROGEN REGULATORY PROTEIN P-II HOMOLOG"/>
    <property type="match status" value="1"/>
</dbReference>
<dbReference type="InterPro" id="IPR015867">
    <property type="entry name" value="N-reg_PII/ATP_PRibTrfase_C"/>
</dbReference>
<organism evidence="1">
    <name type="scientific">hydrocarbon metagenome</name>
    <dbReference type="NCBI Taxonomy" id="938273"/>
    <lineage>
        <taxon>unclassified sequences</taxon>
        <taxon>metagenomes</taxon>
        <taxon>ecological metagenomes</taxon>
    </lineage>
</organism>